<evidence type="ECO:0000259" key="1">
    <source>
        <dbReference type="SMART" id="SM01264"/>
    </source>
</evidence>
<dbReference type="OrthoDB" id="9762027at2"/>
<dbReference type="GO" id="GO:0046872">
    <property type="term" value="F:metal ion binding"/>
    <property type="evidence" value="ECO:0007669"/>
    <property type="project" value="InterPro"/>
</dbReference>
<dbReference type="STRING" id="1403537.Q428_00260"/>
<proteinExistence type="predicted"/>
<organism evidence="2 3">
    <name type="scientific">Fervidicella metallireducens AeB</name>
    <dbReference type="NCBI Taxonomy" id="1403537"/>
    <lineage>
        <taxon>Bacteria</taxon>
        <taxon>Bacillati</taxon>
        <taxon>Bacillota</taxon>
        <taxon>Clostridia</taxon>
        <taxon>Eubacteriales</taxon>
        <taxon>Clostridiaceae</taxon>
        <taxon>Fervidicella</taxon>
    </lineage>
</organism>
<dbReference type="Gene3D" id="3.30.830.10">
    <property type="entry name" value="Metalloenzyme, LuxS/M16 peptidase-like"/>
    <property type="match status" value="4"/>
</dbReference>
<sequence>MNLELNKIYHGFRLLEEKDLKEINSTARLFSHEKSGARLLYISNDDDNKVFSISFRTPPENSTGLPHILEHSVLCGSRKFPVKEPFVELVKGSLNTFLNAMTYPDKTMYPVASKNSKDFINLMDVYLDAVFYPNIYECPEILMQEGWHYEIDNKDSDIEYKGVVYNEMKGAFSSPEGILFRKIQESLFPDTTYGFESGGDPDVIPELTQEEFLNFHRTYYHPSNSYIFLYGDGDILEHLKFINEEYLDAFNKIDINSKIPEQKPIGSLKEMTVEYSISNDEEEKDKTFLSLNTVVGKATDPELYLAFEILEHMLLSTPAAPLKKALLDAGIGKDVFGVFDNSILQPVFSVVVKNSNEDRKDEFVEIVNSTLRDIVQNGLDKKLIEASINIKEFQMREANFNGYPKGLIYGIKCMDSWLYDENPYMHLQYEDTLKKIKTALTSNYFEVLIEKYLLNSSHSSLLIVKPECGLSEKKAEEVKNKLRGFKEGLSESEIEELINNTIKLRERQETPDSEEELERIPLISLEDIEKNVEGLPTEKRKELGIDVLHHEMFTNNIAYINMYFDTTSVERELIPYVGLLSGILGKVNTETYSYQDLTKEININTGGIENKVEIFGEKGSFEIFHPKFIVKSKVLVDKLPRLLQILREITCASKFDDKKRIKEIIQETKSRIEMSIINNGNVTAVNRVYSYIAASGKYYDLVKGVAYFKFLSELERDFDKRADEICNNIERTFNSIFNINNIVIGITCDEAGYNRFRDNLEIIQKGLRTESPSYQKYDFSLEHKNDGLMTSAKVQYVAKAYNFRKLGYEYTGRLYVLKTILSYDYFWNKIRVQGGAYGCGLSFDRFGKIACSSYRDPNLIETIKVYDETYKYLQQFNVNEREMRKYIIGTISMVDTPLTPSMKGERADAYYFSKVTLEDIQKEREEILSTTPKDVNNLSGLIRDCMNQNYVCVLGNEEKIKENRDIFNELINIFQ</sequence>
<dbReference type="FunFam" id="3.30.830.10:FF:000034">
    <property type="entry name" value="presequence protease 1, chloroplastic/mitochondrial"/>
    <property type="match status" value="1"/>
</dbReference>
<dbReference type="InterPro" id="IPR011249">
    <property type="entry name" value="Metalloenz_LuxS/M16"/>
</dbReference>
<dbReference type="RefSeq" id="WP_035377087.1">
    <property type="nucleotide sequence ID" value="NZ_AZQP01000001.1"/>
</dbReference>
<dbReference type="PANTHER" id="PTHR43016">
    <property type="entry name" value="PRESEQUENCE PROTEASE"/>
    <property type="match status" value="1"/>
</dbReference>
<evidence type="ECO:0000313" key="3">
    <source>
        <dbReference type="Proteomes" id="UP000019681"/>
    </source>
</evidence>
<reference evidence="2 3" key="1">
    <citation type="journal article" date="2014" name="Genome Announc.">
        <title>Draft Genome Sequence of Fervidicella metallireducens Strain AeBT, an Iron-Reducing Thermoanaerobe from the Great Artesian Basin.</title>
        <authorList>
            <person name="Patel B.K."/>
        </authorList>
    </citation>
    <scope>NUCLEOTIDE SEQUENCE [LARGE SCALE GENOMIC DNA]</scope>
    <source>
        <strain evidence="2 3">AeB</strain>
    </source>
</reference>
<dbReference type="InterPro" id="IPR013578">
    <property type="entry name" value="Peptidase_M16C_assoc"/>
</dbReference>
<dbReference type="Proteomes" id="UP000019681">
    <property type="component" value="Unassembled WGS sequence"/>
</dbReference>
<accession>A0A017RYB2</accession>
<comment type="caution">
    <text evidence="2">The sequence shown here is derived from an EMBL/GenBank/DDBJ whole genome shotgun (WGS) entry which is preliminary data.</text>
</comment>
<dbReference type="SMART" id="SM01264">
    <property type="entry name" value="M16C_associated"/>
    <property type="match status" value="1"/>
</dbReference>
<dbReference type="Pfam" id="PF08367">
    <property type="entry name" value="M16C_assoc"/>
    <property type="match status" value="1"/>
</dbReference>
<keyword evidence="3" id="KW-1185">Reference proteome</keyword>
<dbReference type="PANTHER" id="PTHR43016:SF13">
    <property type="entry name" value="PRESEQUENCE PROTEASE, MITOCHONDRIAL"/>
    <property type="match status" value="1"/>
</dbReference>
<feature type="domain" description="Peptidase M16C associated" evidence="1">
    <location>
        <begin position="464"/>
        <end position="714"/>
    </location>
</feature>
<dbReference type="GO" id="GO:0016485">
    <property type="term" value="P:protein processing"/>
    <property type="evidence" value="ECO:0007669"/>
    <property type="project" value="TreeGrafter"/>
</dbReference>
<evidence type="ECO:0000313" key="2">
    <source>
        <dbReference type="EMBL" id="EYE89773.1"/>
    </source>
</evidence>
<dbReference type="InterPro" id="IPR055130">
    <property type="entry name" value="PreP_C"/>
</dbReference>
<dbReference type="SUPFAM" id="SSF63411">
    <property type="entry name" value="LuxS/MPP-like metallohydrolase"/>
    <property type="match status" value="4"/>
</dbReference>
<dbReference type="Pfam" id="PF05193">
    <property type="entry name" value="Peptidase_M16_C"/>
    <property type="match status" value="1"/>
</dbReference>
<gene>
    <name evidence="2" type="ORF">Q428_00260</name>
</gene>
<dbReference type="EMBL" id="AZQP01000001">
    <property type="protein sequence ID" value="EYE89773.1"/>
    <property type="molecule type" value="Genomic_DNA"/>
</dbReference>
<protein>
    <submittedName>
        <fullName evidence="2">Peptidase M16</fullName>
    </submittedName>
</protein>
<dbReference type="AlphaFoldDB" id="A0A017RYB2"/>
<dbReference type="InterPro" id="IPR007863">
    <property type="entry name" value="Peptidase_M16_C"/>
</dbReference>
<dbReference type="Pfam" id="PF22516">
    <property type="entry name" value="PreP_C"/>
    <property type="match status" value="1"/>
</dbReference>
<name>A0A017RYB2_9CLOT</name>
<dbReference type="GO" id="GO:0004222">
    <property type="term" value="F:metalloendopeptidase activity"/>
    <property type="evidence" value="ECO:0007669"/>
    <property type="project" value="TreeGrafter"/>
</dbReference>